<keyword evidence="1" id="KW-0812">Transmembrane</keyword>
<feature type="domain" description="HTH cro/C1-type" evidence="2">
    <location>
        <begin position="30"/>
        <end position="60"/>
    </location>
</feature>
<dbReference type="InterPro" id="IPR050400">
    <property type="entry name" value="Bact_Cytoskel_RodZ"/>
</dbReference>
<dbReference type="Proteomes" id="UP001330434">
    <property type="component" value="Chromosome"/>
</dbReference>
<protein>
    <submittedName>
        <fullName evidence="3">Cytoskeleton protein RodZ</fullName>
    </submittedName>
</protein>
<sequence length="338" mass="36894">MAKKQKDNFEENLNLTLDEAAHSGTVGDILKDARIIKGFSLEDVSKALCITKSFLVRLETQCETLPIDVYTLGFIRAYARFLDLNSDVLVGQFKASASIPQNDETLVFPKPLPRRGIPHVKVVSISLAFALMMFLGWETITRMSPLETPSLDVKKLSLAENSMPMAPHSMDENGVIKVADIEAPVSTEVFVGTPLQQNENPATNPPHETNTALVTSPDASNELITPSAPETTLKKVSFESEPPASAPQGHAVTMNFTEKTWVQVKDLQGQIVINRTFNPGEKYEFKNSEGYILKTGNAGGIRLIVNDNDLGPIGNTGEVVGNISLTPEKLLAQHPKTQ</sequence>
<proteinExistence type="predicted"/>
<name>A0ABZ2C352_9PROT</name>
<dbReference type="RefSeq" id="WP_331255582.1">
    <property type="nucleotide sequence ID" value="NZ_CP133270.1"/>
</dbReference>
<dbReference type="InterPro" id="IPR010982">
    <property type="entry name" value="Lambda_DNA-bd_dom_sf"/>
</dbReference>
<gene>
    <name evidence="3" type="ORF">Bealeia1_00943</name>
</gene>
<dbReference type="InterPro" id="IPR001387">
    <property type="entry name" value="Cro/C1-type_HTH"/>
</dbReference>
<dbReference type="PANTHER" id="PTHR34475:SF1">
    <property type="entry name" value="CYTOSKELETON PROTEIN RODZ"/>
    <property type="match status" value="1"/>
</dbReference>
<keyword evidence="1" id="KW-0472">Membrane</keyword>
<evidence type="ECO:0000313" key="3">
    <source>
        <dbReference type="EMBL" id="WVX66758.1"/>
    </source>
</evidence>
<dbReference type="PANTHER" id="PTHR34475">
    <property type="match status" value="1"/>
</dbReference>
<keyword evidence="1" id="KW-1133">Transmembrane helix</keyword>
<dbReference type="Pfam" id="PF13464">
    <property type="entry name" value="RodZ_C"/>
    <property type="match status" value="1"/>
</dbReference>
<evidence type="ECO:0000313" key="4">
    <source>
        <dbReference type="Proteomes" id="UP001330434"/>
    </source>
</evidence>
<dbReference type="SUPFAM" id="SSF47413">
    <property type="entry name" value="lambda repressor-like DNA-binding domains"/>
    <property type="match status" value="1"/>
</dbReference>
<dbReference type="InterPro" id="IPR025194">
    <property type="entry name" value="RodZ-like_C"/>
</dbReference>
<evidence type="ECO:0000256" key="1">
    <source>
        <dbReference type="SAM" id="Phobius"/>
    </source>
</evidence>
<reference evidence="3 4" key="1">
    <citation type="journal article" date="2024" name="Environ. Microbiol.">
        <title>Novel evolutionary insights on the interactions of the Holosporales (Alphaproteobacteria) with eukaryotic hosts from comparative genomics.</title>
        <authorList>
            <person name="Giovannini M."/>
            <person name="Petroni G."/>
            <person name="Castelli M."/>
        </authorList>
    </citation>
    <scope>NUCLEOTIDE SEQUENCE [LARGE SCALE GENOMIC DNA]</scope>
    <source>
        <strain evidence="3 4">US_Bl 15I1</strain>
    </source>
</reference>
<keyword evidence="4" id="KW-1185">Reference proteome</keyword>
<dbReference type="Pfam" id="PF13413">
    <property type="entry name" value="HTH_25"/>
    <property type="match status" value="1"/>
</dbReference>
<evidence type="ECO:0000259" key="2">
    <source>
        <dbReference type="PROSITE" id="PS50943"/>
    </source>
</evidence>
<dbReference type="PROSITE" id="PS50943">
    <property type="entry name" value="HTH_CROC1"/>
    <property type="match status" value="1"/>
</dbReference>
<accession>A0ABZ2C352</accession>
<organism evidence="3 4">
    <name type="scientific">Candidatus Bealeia paramacronuclearis</name>
    <dbReference type="NCBI Taxonomy" id="1921001"/>
    <lineage>
        <taxon>Bacteria</taxon>
        <taxon>Pseudomonadati</taxon>
        <taxon>Pseudomonadota</taxon>
        <taxon>Alphaproteobacteria</taxon>
        <taxon>Holosporales</taxon>
        <taxon>Holosporaceae</taxon>
        <taxon>Candidatus Bealeia</taxon>
    </lineage>
</organism>
<feature type="transmembrane region" description="Helical" evidence="1">
    <location>
        <begin position="120"/>
        <end position="137"/>
    </location>
</feature>
<dbReference type="EMBL" id="CP133270">
    <property type="protein sequence ID" value="WVX66758.1"/>
    <property type="molecule type" value="Genomic_DNA"/>
</dbReference>
<dbReference type="Gene3D" id="1.10.260.40">
    <property type="entry name" value="lambda repressor-like DNA-binding domains"/>
    <property type="match status" value="1"/>
</dbReference>